<name>A0ABS1QA11_9ACTN</name>
<dbReference type="NCBIfam" id="NF033545">
    <property type="entry name" value="transpos_IS630"/>
    <property type="match status" value="1"/>
</dbReference>
<dbReference type="EMBL" id="JAERRG010000177">
    <property type="protein sequence ID" value="MBL1121165.1"/>
    <property type="molecule type" value="Genomic_DNA"/>
</dbReference>
<dbReference type="RefSeq" id="WP_201858886.1">
    <property type="nucleotide sequence ID" value="NZ_JAERRG010000177.1"/>
</dbReference>
<accession>A0ABS1QA11</accession>
<dbReference type="Pfam" id="PF13565">
    <property type="entry name" value="HTH_32"/>
    <property type="match status" value="1"/>
</dbReference>
<evidence type="ECO:0000313" key="1">
    <source>
        <dbReference type="EMBL" id="MBL1121165.1"/>
    </source>
</evidence>
<gene>
    <name evidence="1" type="ORF">JK364_54455</name>
</gene>
<dbReference type="InterPro" id="IPR009057">
    <property type="entry name" value="Homeodomain-like_sf"/>
</dbReference>
<proteinExistence type="predicted"/>
<dbReference type="Proteomes" id="UP000621510">
    <property type="component" value="Unassembled WGS sequence"/>
</dbReference>
<organism evidence="1 2">
    <name type="scientific">Streptomyces endocoffeicus</name>
    <dbReference type="NCBI Taxonomy" id="2898945"/>
    <lineage>
        <taxon>Bacteria</taxon>
        <taxon>Bacillati</taxon>
        <taxon>Actinomycetota</taxon>
        <taxon>Actinomycetes</taxon>
        <taxon>Kitasatosporales</taxon>
        <taxon>Streptomycetaceae</taxon>
        <taxon>Streptomyces</taxon>
    </lineage>
</organism>
<protein>
    <submittedName>
        <fullName evidence="1">IS630 family transposase</fullName>
    </submittedName>
</protein>
<feature type="non-terminal residue" evidence="1">
    <location>
        <position position="227"/>
    </location>
</feature>
<dbReference type="InterPro" id="IPR047655">
    <property type="entry name" value="Transpos_IS630-like"/>
</dbReference>
<keyword evidence="2" id="KW-1185">Reference proteome</keyword>
<reference evidence="1 2" key="1">
    <citation type="submission" date="2021-01" db="EMBL/GenBank/DDBJ databases">
        <title>WGS of actinomycetes isolated from Thailand.</title>
        <authorList>
            <person name="Thawai C."/>
        </authorList>
    </citation>
    <scope>NUCLEOTIDE SEQUENCE [LARGE SCALE GENOMIC DNA]</scope>
    <source>
        <strain evidence="1 2">CA3R110</strain>
    </source>
</reference>
<dbReference type="SUPFAM" id="SSF46689">
    <property type="entry name" value="Homeodomain-like"/>
    <property type="match status" value="1"/>
</dbReference>
<comment type="caution">
    <text evidence="1">The sequence shown here is derived from an EMBL/GenBank/DDBJ whole genome shotgun (WGS) entry which is preliminary data.</text>
</comment>
<sequence>MSAQGQTVKDVTSLMQVSEDYVRDVIHAFNEWGIDALDPKWSGGRRQAISDRVCEHIRLIARTFPADWGLTGFATWSLSKLAAHLVERHVVPRISREPLRRILREGKVSWQTTTTWKASTDPDFFAKMHRILALYETPPADGRVRCVDVFGPLNLMPRKGKVWRPAGKPCRLRATYNRYGGVMHMLAALDLTTGKIYYRIRKRKRWREFLSLLKTLWERWPGEKLYV</sequence>
<evidence type="ECO:0000313" key="2">
    <source>
        <dbReference type="Proteomes" id="UP000621510"/>
    </source>
</evidence>